<name>A0ABT5HWL2_9CAUL</name>
<keyword evidence="4" id="KW-1185">Reference proteome</keyword>
<evidence type="ECO:0000313" key="3">
    <source>
        <dbReference type="EMBL" id="MDC7684323.1"/>
    </source>
</evidence>
<dbReference type="Pfam" id="PF13429">
    <property type="entry name" value="TPR_15"/>
    <property type="match status" value="1"/>
</dbReference>
<dbReference type="RefSeq" id="WP_272748794.1">
    <property type="nucleotide sequence ID" value="NZ_JAQQKX010000011.1"/>
</dbReference>
<dbReference type="SMART" id="SM00028">
    <property type="entry name" value="TPR"/>
    <property type="match status" value="3"/>
</dbReference>
<evidence type="ECO:0000256" key="1">
    <source>
        <dbReference type="PROSITE-ProRule" id="PRU00339"/>
    </source>
</evidence>
<dbReference type="InterPro" id="IPR019734">
    <property type="entry name" value="TPR_rpt"/>
</dbReference>
<accession>A0ABT5HWL2</accession>
<protein>
    <submittedName>
        <fullName evidence="3">Tetratricopeptide repeat protein</fullName>
    </submittedName>
</protein>
<dbReference type="InterPro" id="IPR011990">
    <property type="entry name" value="TPR-like_helical_dom_sf"/>
</dbReference>
<dbReference type="SUPFAM" id="SSF81901">
    <property type="entry name" value="HCP-like"/>
    <property type="match status" value="1"/>
</dbReference>
<feature type="repeat" description="TPR" evidence="1">
    <location>
        <begin position="484"/>
        <end position="517"/>
    </location>
</feature>
<dbReference type="PANTHER" id="PTHR12558">
    <property type="entry name" value="CELL DIVISION CYCLE 16,23,27"/>
    <property type="match status" value="1"/>
</dbReference>
<dbReference type="PROSITE" id="PS50005">
    <property type="entry name" value="TPR"/>
    <property type="match status" value="1"/>
</dbReference>
<dbReference type="PANTHER" id="PTHR12558:SF13">
    <property type="entry name" value="CELL DIVISION CYCLE PROTEIN 27 HOMOLOG"/>
    <property type="match status" value="1"/>
</dbReference>
<dbReference type="Gene3D" id="1.25.40.10">
    <property type="entry name" value="Tetratricopeptide repeat domain"/>
    <property type="match status" value="3"/>
</dbReference>
<feature type="chain" id="PRO_5047216355" evidence="2">
    <location>
        <begin position="24"/>
        <end position="593"/>
    </location>
</feature>
<keyword evidence="2" id="KW-0732">Signal</keyword>
<evidence type="ECO:0000256" key="2">
    <source>
        <dbReference type="SAM" id="SignalP"/>
    </source>
</evidence>
<keyword evidence="1" id="KW-0802">TPR repeat</keyword>
<proteinExistence type="predicted"/>
<dbReference type="Proteomes" id="UP001214854">
    <property type="component" value="Unassembled WGS sequence"/>
</dbReference>
<dbReference type="EMBL" id="JAQQKX010000011">
    <property type="protein sequence ID" value="MDC7684323.1"/>
    <property type="molecule type" value="Genomic_DNA"/>
</dbReference>
<dbReference type="SUPFAM" id="SSF48452">
    <property type="entry name" value="TPR-like"/>
    <property type="match status" value="1"/>
</dbReference>
<gene>
    <name evidence="3" type="ORF">PQU92_13630</name>
</gene>
<dbReference type="Pfam" id="PF14559">
    <property type="entry name" value="TPR_19"/>
    <property type="match status" value="1"/>
</dbReference>
<evidence type="ECO:0000313" key="4">
    <source>
        <dbReference type="Proteomes" id="UP001214854"/>
    </source>
</evidence>
<sequence>MKSILKSAVAVAALLCLAAPAMARDARFTDNPYGDYLVGKLAASQGDTETAARALMAAADADPANNALRERAFLAAVLGGDMDFAAKHLPESGSRFSRNLGTQVRALDAVRSGNGKAAVTAIEASVALDANDRTTLLLKPLIYAEAKQWDKAIDNGLIAELSPESASKRDRLVVFLQAANQARLLELKGRNADAESVYKLICQPGPANVLFGPYYASFLERRGRKDEARKIYTDILSVSEDRLVRHQLETLDAKGYRKPKKPTVRLIMADSLFLSATLYASEQQPEMALATVRLSQFSSPDTPDAARTQDRSRLLAGQVLVRMRDTQAAQEEWASIEPDSPFYQEAQLRAAWGLKEADDLDGAFEIFTRLNAANPKDADIAVERARILWEKDDTAGAIKLMDDYVAQYGDGAFTWQSWFTLAVLHQASGDWEKTKVAARKGLAFQPDSPELLNLLGYGMIDRNENLPEGVAMVRKALDKSPRSGAIMDSLGWGYFKQGDNDQALLWIERAIALQPADPEINEHLGDVYNAMGRDIEAKFQWSRVLTLEADDAQKASVTAKIEAADKLAAQKLAEADAVKPAPKPVTKPVIKTK</sequence>
<reference evidence="3 4" key="1">
    <citation type="submission" date="2023-01" db="EMBL/GenBank/DDBJ databases">
        <title>Novel species of the genus Asticcacaulis isolated from rivers.</title>
        <authorList>
            <person name="Lu H."/>
        </authorList>
    </citation>
    <scope>NUCLEOTIDE SEQUENCE [LARGE SCALE GENOMIC DNA]</scope>
    <source>
        <strain evidence="3 4">BYS171W</strain>
    </source>
</reference>
<comment type="caution">
    <text evidence="3">The sequence shown here is derived from an EMBL/GenBank/DDBJ whole genome shotgun (WGS) entry which is preliminary data.</text>
</comment>
<feature type="signal peptide" evidence="2">
    <location>
        <begin position="1"/>
        <end position="23"/>
    </location>
</feature>
<organism evidence="3 4">
    <name type="scientific">Asticcacaulis aquaticus</name>
    <dbReference type="NCBI Taxonomy" id="2984212"/>
    <lineage>
        <taxon>Bacteria</taxon>
        <taxon>Pseudomonadati</taxon>
        <taxon>Pseudomonadota</taxon>
        <taxon>Alphaproteobacteria</taxon>
        <taxon>Caulobacterales</taxon>
        <taxon>Caulobacteraceae</taxon>
        <taxon>Asticcacaulis</taxon>
    </lineage>
</organism>